<evidence type="ECO:0000313" key="2">
    <source>
        <dbReference type="Proteomes" id="UP000031586"/>
    </source>
</evidence>
<accession>A0A0C1Z8Q5</accession>
<gene>
    <name evidence="1" type="ORF">H735_10425</name>
</gene>
<dbReference type="RefSeq" id="WP_020194527.1">
    <property type="nucleotide sequence ID" value="NZ_BAOH01000005.1"/>
</dbReference>
<dbReference type="Proteomes" id="UP000031586">
    <property type="component" value="Unassembled WGS sequence"/>
</dbReference>
<sequence length="95" mass="10592">MATYAQGYQKLMSSKKDQVEAAFKKAKEFAMSHKLQHVVDEDGYPFPLVEQLTLEGQPGSNGEEEIELLLDGMIIEALMAFEGLLPEEDKQQGDS</sequence>
<proteinExistence type="predicted"/>
<reference evidence="1 2" key="1">
    <citation type="submission" date="2014-07" db="EMBL/GenBank/DDBJ databases">
        <title>Unique and conserved regions in Vibrio harveyi and related species in comparison with the shrimp pathogen Vibrio harveyi CAIM 1792.</title>
        <authorList>
            <person name="Espinoza-Valles I."/>
            <person name="Vora G."/>
            <person name="Leekitcharoenphon P."/>
            <person name="Ussery D."/>
            <person name="Hoj L."/>
            <person name="Gomez-Gil B."/>
        </authorList>
    </citation>
    <scope>NUCLEOTIDE SEQUENCE [LARGE SCALE GENOMIC DNA]</scope>
    <source>
        <strain evidence="2">CAIM 1854 / LMG 25443</strain>
    </source>
</reference>
<name>A0A0C1Z8Q5_9VIBR</name>
<dbReference type="AlphaFoldDB" id="A0A0C1Z8Q5"/>
<comment type="caution">
    <text evidence="1">The sequence shown here is derived from an EMBL/GenBank/DDBJ whole genome shotgun (WGS) entry which is preliminary data.</text>
</comment>
<evidence type="ECO:0000313" key="1">
    <source>
        <dbReference type="EMBL" id="KIF53330.1"/>
    </source>
</evidence>
<organism evidence="1 2">
    <name type="scientific">Vibrio owensii CAIM 1854 = LMG 25443</name>
    <dbReference type="NCBI Taxonomy" id="1229493"/>
    <lineage>
        <taxon>Bacteria</taxon>
        <taxon>Pseudomonadati</taxon>
        <taxon>Pseudomonadota</taxon>
        <taxon>Gammaproteobacteria</taxon>
        <taxon>Vibrionales</taxon>
        <taxon>Vibrionaceae</taxon>
        <taxon>Vibrio</taxon>
    </lineage>
</organism>
<protein>
    <submittedName>
        <fullName evidence="1">Uncharacterized protein</fullName>
    </submittedName>
</protein>
<dbReference type="EMBL" id="JPRD01000015">
    <property type="protein sequence ID" value="KIF53330.1"/>
    <property type="molecule type" value="Genomic_DNA"/>
</dbReference>
<dbReference type="PATRIC" id="fig|1229493.5.peg.1174"/>